<reference evidence="2 3" key="1">
    <citation type="submission" date="2016-07" db="EMBL/GenBank/DDBJ databases">
        <title>Draft genome of Scalindua rubra, obtained from a brine-seawater interface in the Red Sea, sheds light on salt adaptation in anammox bacteria.</title>
        <authorList>
            <person name="Speth D.R."/>
            <person name="Lagkouvardos I."/>
            <person name="Wang Y."/>
            <person name="Qian P.-Y."/>
            <person name="Dutilh B.E."/>
            <person name="Jetten M.S."/>
        </authorList>
    </citation>
    <scope>NUCLEOTIDE SEQUENCE [LARGE SCALE GENOMIC DNA]</scope>
    <source>
        <strain evidence="2">BSI-1</strain>
    </source>
</reference>
<comment type="caution">
    <text evidence="2">The sequence shown here is derived from an EMBL/GenBank/DDBJ whole genome shotgun (WGS) entry which is preliminary data.</text>
</comment>
<proteinExistence type="predicted"/>
<dbReference type="AlphaFoldDB" id="A0A1E3XC65"/>
<feature type="compositionally biased region" description="Basic and acidic residues" evidence="1">
    <location>
        <begin position="1"/>
        <end position="25"/>
    </location>
</feature>
<evidence type="ECO:0000256" key="1">
    <source>
        <dbReference type="SAM" id="MobiDB-lite"/>
    </source>
</evidence>
<protein>
    <submittedName>
        <fullName evidence="2">Uncharacterized protein</fullName>
    </submittedName>
</protein>
<accession>A0A1E3XC65</accession>
<name>A0A1E3XC65_9BACT</name>
<gene>
    <name evidence="2" type="ORF">SCARUB_01676</name>
</gene>
<feature type="region of interest" description="Disordered" evidence="1">
    <location>
        <begin position="1"/>
        <end position="35"/>
    </location>
</feature>
<dbReference type="PATRIC" id="fig|1872076.5.peg.1961"/>
<sequence length="98" mass="11422">MRGKKYKENKGENWGGDRKSEKDDQVGQNVPLERTSEKLEKFYNVDEKTIRRDEKGEMLEGIKPKYVGSIEGTYVPKKIKTLPENITKKQSHQLQEIP</sequence>
<dbReference type="EMBL" id="MAYW01000035">
    <property type="protein sequence ID" value="ODS33198.1"/>
    <property type="molecule type" value="Genomic_DNA"/>
</dbReference>
<organism evidence="2 3">
    <name type="scientific">Candidatus Scalindua rubra</name>
    <dbReference type="NCBI Taxonomy" id="1872076"/>
    <lineage>
        <taxon>Bacteria</taxon>
        <taxon>Pseudomonadati</taxon>
        <taxon>Planctomycetota</taxon>
        <taxon>Candidatus Brocadiia</taxon>
        <taxon>Candidatus Brocadiales</taxon>
        <taxon>Candidatus Scalinduaceae</taxon>
        <taxon>Candidatus Scalindua</taxon>
    </lineage>
</organism>
<dbReference type="Proteomes" id="UP000094056">
    <property type="component" value="Unassembled WGS sequence"/>
</dbReference>
<evidence type="ECO:0000313" key="3">
    <source>
        <dbReference type="Proteomes" id="UP000094056"/>
    </source>
</evidence>
<evidence type="ECO:0000313" key="2">
    <source>
        <dbReference type="EMBL" id="ODS33198.1"/>
    </source>
</evidence>